<dbReference type="Proteomes" id="UP000294813">
    <property type="component" value="Unassembled WGS sequence"/>
</dbReference>
<keyword evidence="2" id="KW-1185">Reference proteome</keyword>
<gene>
    <name evidence="1" type="ORF">EDD73_11758</name>
</gene>
<dbReference type="InterPro" id="IPR010181">
    <property type="entry name" value="CGCAxxGCC_motif"/>
</dbReference>
<accession>A0A4R2RKK1</accession>
<organism evidence="1 2">
    <name type="scientific">Heliophilum fasciatum</name>
    <dbReference type="NCBI Taxonomy" id="35700"/>
    <lineage>
        <taxon>Bacteria</taxon>
        <taxon>Bacillati</taxon>
        <taxon>Bacillota</taxon>
        <taxon>Clostridia</taxon>
        <taxon>Eubacteriales</taxon>
        <taxon>Heliobacteriaceae</taxon>
        <taxon>Heliophilum</taxon>
    </lineage>
</organism>
<sequence>MGEMSNVVSNSLHYFRNGLYCSEAILKAFNEEYDLGLTEEYLKIATSFGVGIGASKCLCGAISGGVLVISLLEGRAKPSESEGPAFSAAAHLHKEFLKDYKSSCCRVLTRSVEWGTPDHHKYCEQFVQRAAELTEEVLKEKLENYRNHRDRIDGGELPVASA</sequence>
<evidence type="ECO:0000313" key="1">
    <source>
        <dbReference type="EMBL" id="TCP63633.1"/>
    </source>
</evidence>
<dbReference type="RefSeq" id="WP_207668858.1">
    <property type="nucleotide sequence ID" value="NZ_JAOQNU010000016.1"/>
</dbReference>
<name>A0A4R2RKK1_9FIRM</name>
<comment type="caution">
    <text evidence="1">The sequence shown here is derived from an EMBL/GenBank/DDBJ whole genome shotgun (WGS) entry which is preliminary data.</text>
</comment>
<reference evidence="1 2" key="1">
    <citation type="submission" date="2019-03" db="EMBL/GenBank/DDBJ databases">
        <title>Genomic Encyclopedia of Type Strains, Phase IV (KMG-IV): sequencing the most valuable type-strain genomes for metagenomic binning, comparative biology and taxonomic classification.</title>
        <authorList>
            <person name="Goeker M."/>
        </authorList>
    </citation>
    <scope>NUCLEOTIDE SEQUENCE [LARGE SCALE GENOMIC DNA]</scope>
    <source>
        <strain evidence="1 2">DSM 11170</strain>
    </source>
</reference>
<protein>
    <submittedName>
        <fullName evidence="1">C_GCAxxG_C_C family probable redox protein</fullName>
    </submittedName>
</protein>
<dbReference type="NCBIfam" id="TIGR01909">
    <property type="entry name" value="C_GCAxxG_C_C"/>
    <property type="match status" value="1"/>
</dbReference>
<evidence type="ECO:0000313" key="2">
    <source>
        <dbReference type="Proteomes" id="UP000294813"/>
    </source>
</evidence>
<dbReference type="Pfam" id="PF09719">
    <property type="entry name" value="C_GCAxxG_C_C"/>
    <property type="match status" value="1"/>
</dbReference>
<dbReference type="AlphaFoldDB" id="A0A4R2RKK1"/>
<proteinExistence type="predicted"/>
<dbReference type="EMBL" id="SLXT01000017">
    <property type="protein sequence ID" value="TCP63633.1"/>
    <property type="molecule type" value="Genomic_DNA"/>
</dbReference>